<keyword evidence="3 8" id="KW-0238">DNA-binding</keyword>
<evidence type="ECO:0000256" key="11">
    <source>
        <dbReference type="SAM" id="Coils"/>
    </source>
</evidence>
<feature type="coiled-coil region" evidence="11">
    <location>
        <begin position="130"/>
        <end position="164"/>
    </location>
</feature>
<proteinExistence type="inferred from homology"/>
<comment type="function">
    <text evidence="10">Transcription factor.</text>
</comment>
<evidence type="ECO:0000313" key="15">
    <source>
        <dbReference type="Proteomes" id="UP000593562"/>
    </source>
</evidence>
<keyword evidence="11" id="KW-0175">Coiled coil</keyword>
<organism evidence="14 15">
    <name type="scientific">Tripterygium wilfordii</name>
    <name type="common">Thunder God vine</name>
    <dbReference type="NCBI Taxonomy" id="458696"/>
    <lineage>
        <taxon>Eukaryota</taxon>
        <taxon>Viridiplantae</taxon>
        <taxon>Streptophyta</taxon>
        <taxon>Embryophyta</taxon>
        <taxon>Tracheophyta</taxon>
        <taxon>Spermatophyta</taxon>
        <taxon>Magnoliopsida</taxon>
        <taxon>eudicotyledons</taxon>
        <taxon>Gunneridae</taxon>
        <taxon>Pentapetalae</taxon>
        <taxon>rosids</taxon>
        <taxon>fabids</taxon>
        <taxon>Celastrales</taxon>
        <taxon>Celastraceae</taxon>
        <taxon>Tripterygium</taxon>
    </lineage>
</organism>
<comment type="caution">
    <text evidence="14">The sequence shown here is derived from an EMBL/GenBank/DDBJ whole genome shotgun (WGS) entry which is preliminary data.</text>
</comment>
<feature type="DNA-binding region" description="Homeobox" evidence="8">
    <location>
        <begin position="73"/>
        <end position="132"/>
    </location>
</feature>
<feature type="domain" description="Homeobox" evidence="13">
    <location>
        <begin position="71"/>
        <end position="131"/>
    </location>
</feature>
<evidence type="ECO:0000256" key="12">
    <source>
        <dbReference type="SAM" id="MobiDB-lite"/>
    </source>
</evidence>
<dbReference type="InterPro" id="IPR045224">
    <property type="entry name" value="HDZip_class_I_plant"/>
</dbReference>
<dbReference type="InterPro" id="IPR009057">
    <property type="entry name" value="Homeodomain-like_sf"/>
</dbReference>
<evidence type="ECO:0000256" key="7">
    <source>
        <dbReference type="ARBA" id="ARBA00025748"/>
    </source>
</evidence>
<dbReference type="CDD" id="cd00086">
    <property type="entry name" value="homeodomain"/>
    <property type="match status" value="1"/>
</dbReference>
<keyword evidence="6 8" id="KW-0539">Nucleus</keyword>
<evidence type="ECO:0000256" key="5">
    <source>
        <dbReference type="ARBA" id="ARBA00023163"/>
    </source>
</evidence>
<gene>
    <name evidence="14" type="ORF">HS088_TW06G00849</name>
</gene>
<evidence type="ECO:0000259" key="13">
    <source>
        <dbReference type="PROSITE" id="PS50071"/>
    </source>
</evidence>
<feature type="compositionally biased region" description="Basic and acidic residues" evidence="12">
    <location>
        <begin position="217"/>
        <end position="226"/>
    </location>
</feature>
<dbReference type="PANTHER" id="PTHR24326">
    <property type="entry name" value="HOMEOBOX-LEUCINE ZIPPER PROTEIN"/>
    <property type="match status" value="1"/>
</dbReference>
<sequence>MASDTVSAGSNFTVLLQNDRISASSSSEVLDSLWIPARSTLDGPSSMIHFDNVGGSGTMDNPDEDLDVQFNQPPGKKRRLSATQVEFLERNFEVENKLEPEKKVQLAKGLGLQPRQITIWFQNRRARYKNKRLEKDFDSLISSYDKLKIDYDCLSKEKQILKQEVFALKETLLNREKGKEHLEPQDAIEKPVVPNSALESMSNVVPMEVCKQEDARSDVFDSDSPHYTDGNNSSLLEPEQSDFSQEEEHHNLGRSFLQVLPCFPKLADGCYGYPSVNSFSFEFPVEDQPFWTWSY</sequence>
<name>A0A7J7DK27_TRIWF</name>
<evidence type="ECO:0000256" key="2">
    <source>
        <dbReference type="ARBA" id="ARBA00023015"/>
    </source>
</evidence>
<accession>A0A7J7DK27</accession>
<feature type="region of interest" description="Disordered" evidence="12">
    <location>
        <begin position="217"/>
        <end position="248"/>
    </location>
</feature>
<dbReference type="Gene3D" id="1.10.10.60">
    <property type="entry name" value="Homeodomain-like"/>
    <property type="match status" value="1"/>
</dbReference>
<comment type="subcellular location">
    <subcellularLocation>
        <location evidence="1 8 9">Nucleus</location>
    </subcellularLocation>
</comment>
<keyword evidence="5 10" id="KW-0804">Transcription</keyword>
<dbReference type="SMART" id="SM00389">
    <property type="entry name" value="HOX"/>
    <property type="match status" value="1"/>
</dbReference>
<keyword evidence="4 8" id="KW-0371">Homeobox</keyword>
<dbReference type="GO" id="GO:0000976">
    <property type="term" value="F:transcription cis-regulatory region binding"/>
    <property type="evidence" value="ECO:0007669"/>
    <property type="project" value="UniProtKB-ARBA"/>
</dbReference>
<evidence type="ECO:0000256" key="1">
    <source>
        <dbReference type="ARBA" id="ARBA00004123"/>
    </source>
</evidence>
<dbReference type="Proteomes" id="UP000593562">
    <property type="component" value="Unassembled WGS sequence"/>
</dbReference>
<dbReference type="GO" id="GO:0045893">
    <property type="term" value="P:positive regulation of DNA-templated transcription"/>
    <property type="evidence" value="ECO:0007669"/>
    <property type="project" value="TreeGrafter"/>
</dbReference>
<evidence type="ECO:0000313" key="14">
    <source>
        <dbReference type="EMBL" id="KAF5746677.1"/>
    </source>
</evidence>
<dbReference type="InterPro" id="IPR003106">
    <property type="entry name" value="Leu_zip_homeo"/>
</dbReference>
<evidence type="ECO:0000256" key="10">
    <source>
        <dbReference type="RuleBase" id="RU369038"/>
    </source>
</evidence>
<evidence type="ECO:0000256" key="8">
    <source>
        <dbReference type="PROSITE-ProRule" id="PRU00108"/>
    </source>
</evidence>
<dbReference type="OrthoDB" id="6159439at2759"/>
<evidence type="ECO:0000256" key="3">
    <source>
        <dbReference type="ARBA" id="ARBA00023125"/>
    </source>
</evidence>
<reference evidence="14 15" key="1">
    <citation type="journal article" date="2020" name="Nat. Commun.">
        <title>Genome of Tripterygium wilfordii and identification of cytochrome P450 involved in triptolide biosynthesis.</title>
        <authorList>
            <person name="Tu L."/>
            <person name="Su P."/>
            <person name="Zhang Z."/>
            <person name="Gao L."/>
            <person name="Wang J."/>
            <person name="Hu T."/>
            <person name="Zhou J."/>
            <person name="Zhang Y."/>
            <person name="Zhao Y."/>
            <person name="Liu Y."/>
            <person name="Song Y."/>
            <person name="Tong Y."/>
            <person name="Lu Y."/>
            <person name="Yang J."/>
            <person name="Xu C."/>
            <person name="Jia M."/>
            <person name="Peters R.J."/>
            <person name="Huang L."/>
            <person name="Gao W."/>
        </authorList>
    </citation>
    <scope>NUCLEOTIDE SEQUENCE [LARGE SCALE GENOMIC DNA]</scope>
    <source>
        <strain evidence="15">cv. XIE 37</strain>
        <tissue evidence="14">Leaf</tissue>
    </source>
</reference>
<dbReference type="InterPro" id="IPR000047">
    <property type="entry name" value="HTH_motif"/>
</dbReference>
<dbReference type="PRINTS" id="PR00031">
    <property type="entry name" value="HTHREPRESSR"/>
</dbReference>
<dbReference type="FunFam" id="1.10.10.60:FF:000144">
    <property type="entry name" value="homeobox-leucine zipper protein ATHB-6-like"/>
    <property type="match status" value="1"/>
</dbReference>
<protein>
    <recommendedName>
        <fullName evidence="10">Homeobox-leucine zipper protein</fullName>
    </recommendedName>
    <alternativeName>
        <fullName evidence="10">HD-ZIP protein</fullName>
    </alternativeName>
    <alternativeName>
        <fullName evidence="10">Homeodomain transcription factor</fullName>
    </alternativeName>
</protein>
<dbReference type="GO" id="GO:0000981">
    <property type="term" value="F:DNA-binding transcription factor activity, RNA polymerase II-specific"/>
    <property type="evidence" value="ECO:0007669"/>
    <property type="project" value="UniProtKB-UniRule"/>
</dbReference>
<keyword evidence="2 10" id="KW-0805">Transcription regulation</keyword>
<dbReference type="SUPFAM" id="SSF46689">
    <property type="entry name" value="Homeodomain-like"/>
    <property type="match status" value="1"/>
</dbReference>
<keyword evidence="15" id="KW-1185">Reference proteome</keyword>
<dbReference type="AlphaFoldDB" id="A0A7J7DK27"/>
<dbReference type="InParanoid" id="A0A7J7DK27"/>
<dbReference type="Pfam" id="PF02183">
    <property type="entry name" value="HALZ"/>
    <property type="match status" value="1"/>
</dbReference>
<dbReference type="Pfam" id="PF00046">
    <property type="entry name" value="Homeodomain"/>
    <property type="match status" value="1"/>
</dbReference>
<dbReference type="PROSITE" id="PS50071">
    <property type="entry name" value="HOMEOBOX_2"/>
    <property type="match status" value="1"/>
</dbReference>
<dbReference type="InterPro" id="IPR001356">
    <property type="entry name" value="HD"/>
</dbReference>
<dbReference type="PROSITE" id="PS00027">
    <property type="entry name" value="HOMEOBOX_1"/>
    <property type="match status" value="1"/>
</dbReference>
<dbReference type="EMBL" id="JAAARO010000006">
    <property type="protein sequence ID" value="KAF5746677.1"/>
    <property type="molecule type" value="Genomic_DNA"/>
</dbReference>
<dbReference type="PANTHER" id="PTHR24326:SF610">
    <property type="entry name" value="HOMEOBOX-LEUCINE ZIPPER PROTEIN"/>
    <property type="match status" value="1"/>
</dbReference>
<dbReference type="InterPro" id="IPR017970">
    <property type="entry name" value="Homeobox_CS"/>
</dbReference>
<evidence type="ECO:0000256" key="6">
    <source>
        <dbReference type="ARBA" id="ARBA00023242"/>
    </source>
</evidence>
<dbReference type="GO" id="GO:0005634">
    <property type="term" value="C:nucleus"/>
    <property type="evidence" value="ECO:0007669"/>
    <property type="project" value="UniProtKB-SubCell"/>
</dbReference>
<comment type="similarity">
    <text evidence="7 10">Belongs to the HD-ZIP homeobox family. Class I subfamily.</text>
</comment>
<evidence type="ECO:0000256" key="4">
    <source>
        <dbReference type="ARBA" id="ARBA00023155"/>
    </source>
</evidence>
<evidence type="ECO:0000256" key="9">
    <source>
        <dbReference type="RuleBase" id="RU000682"/>
    </source>
</evidence>